<organism evidence="14 15">
    <name type="scientific">Taeniopygia guttata</name>
    <name type="common">Zebra finch</name>
    <name type="synonym">Poephila guttata</name>
    <dbReference type="NCBI Taxonomy" id="59729"/>
    <lineage>
        <taxon>Eukaryota</taxon>
        <taxon>Metazoa</taxon>
        <taxon>Chordata</taxon>
        <taxon>Craniata</taxon>
        <taxon>Vertebrata</taxon>
        <taxon>Euteleostomi</taxon>
        <taxon>Archelosauria</taxon>
        <taxon>Archosauria</taxon>
        <taxon>Dinosauria</taxon>
        <taxon>Saurischia</taxon>
        <taxon>Theropoda</taxon>
        <taxon>Coelurosauria</taxon>
        <taxon>Aves</taxon>
        <taxon>Neognathae</taxon>
        <taxon>Neoaves</taxon>
        <taxon>Telluraves</taxon>
        <taxon>Australaves</taxon>
        <taxon>Passeriformes</taxon>
        <taxon>Passeroidea</taxon>
        <taxon>Estrildidae</taxon>
        <taxon>Estrildinae</taxon>
        <taxon>Taeniopygia</taxon>
    </lineage>
</organism>
<dbReference type="GO" id="GO:0051209">
    <property type="term" value="P:release of sequestered calcium ion into cytosol"/>
    <property type="evidence" value="ECO:0007669"/>
    <property type="project" value="Ensembl"/>
</dbReference>
<feature type="transmembrane region" description="Helical" evidence="11">
    <location>
        <begin position="195"/>
        <end position="217"/>
    </location>
</feature>
<feature type="domain" description="LRRNT" evidence="12">
    <location>
        <begin position="67"/>
        <end position="104"/>
    </location>
</feature>
<dbReference type="InParanoid" id="H0Z0K1"/>
<evidence type="ECO:0000256" key="1">
    <source>
        <dbReference type="ARBA" id="ARBA00004479"/>
    </source>
</evidence>
<dbReference type="GO" id="GO:1990779">
    <property type="term" value="C:glycoprotein Ib-IX-V complex"/>
    <property type="evidence" value="ECO:0007669"/>
    <property type="project" value="Ensembl"/>
</dbReference>
<keyword evidence="3 11" id="KW-0812">Transmembrane</keyword>
<dbReference type="SMART" id="SM00013">
    <property type="entry name" value="LRRNT"/>
    <property type="match status" value="1"/>
</dbReference>
<evidence type="ECO:0000259" key="12">
    <source>
        <dbReference type="SMART" id="SM00013"/>
    </source>
</evidence>
<dbReference type="Ensembl" id="ENSTGUT00000004133.2">
    <property type="protein sequence ID" value="ENSTGUP00000004088.2"/>
    <property type="gene ID" value="ENSTGUG00000003978.2"/>
</dbReference>
<dbReference type="OMA" id="GYELGSC"/>
<dbReference type="InterPro" id="IPR000483">
    <property type="entry name" value="Cys-rich_flank_reg_C"/>
</dbReference>
<dbReference type="STRING" id="59729.ENSTGUP00000004088"/>
<keyword evidence="4" id="KW-0356">Hemostasis</keyword>
<dbReference type="InterPro" id="IPR052313">
    <property type="entry name" value="GPIb-IX-V_Complex"/>
</dbReference>
<dbReference type="GO" id="GO:0010572">
    <property type="term" value="P:positive regulation of platelet activation"/>
    <property type="evidence" value="ECO:0007669"/>
    <property type="project" value="Ensembl"/>
</dbReference>
<keyword evidence="2" id="KW-0433">Leucine-rich repeat</keyword>
<dbReference type="PANTHER" id="PTHR22650:SF6">
    <property type="entry name" value="PLATELET GLYCOPROTEIN IX"/>
    <property type="match status" value="1"/>
</dbReference>
<evidence type="ECO:0000256" key="6">
    <source>
        <dbReference type="ARBA" id="ARBA00022889"/>
    </source>
</evidence>
<dbReference type="FunCoup" id="H0Z0K1">
    <property type="interactions" value="9"/>
</dbReference>
<evidence type="ECO:0000313" key="15">
    <source>
        <dbReference type="Proteomes" id="UP000007754"/>
    </source>
</evidence>
<keyword evidence="6" id="KW-0130">Cell adhesion</keyword>
<keyword evidence="5" id="KW-0732">Signal</keyword>
<keyword evidence="8" id="KW-0094">Blood coagulation</keyword>
<evidence type="ECO:0000256" key="5">
    <source>
        <dbReference type="ARBA" id="ARBA00022729"/>
    </source>
</evidence>
<comment type="subcellular location">
    <subcellularLocation>
        <location evidence="1">Membrane</location>
        <topology evidence="1">Single-pass type I membrane protein</topology>
    </subcellularLocation>
</comment>
<feature type="domain" description="LRRCT" evidence="13">
    <location>
        <begin position="134"/>
        <end position="185"/>
    </location>
</feature>
<evidence type="ECO:0000256" key="11">
    <source>
        <dbReference type="SAM" id="Phobius"/>
    </source>
</evidence>
<dbReference type="HOGENOM" id="CLU_094615_1_0_1"/>
<accession>H0Z0K1</accession>
<reference evidence="14" key="3">
    <citation type="submission" date="2025-09" db="UniProtKB">
        <authorList>
            <consortium name="Ensembl"/>
        </authorList>
    </citation>
    <scope>IDENTIFICATION</scope>
</reference>
<evidence type="ECO:0000256" key="8">
    <source>
        <dbReference type="ARBA" id="ARBA00023084"/>
    </source>
</evidence>
<dbReference type="SUPFAM" id="SSF52058">
    <property type="entry name" value="L domain-like"/>
    <property type="match status" value="1"/>
</dbReference>
<keyword evidence="15" id="KW-1185">Reference proteome</keyword>
<dbReference type="GO" id="GO:0007155">
    <property type="term" value="P:cell adhesion"/>
    <property type="evidence" value="ECO:0007669"/>
    <property type="project" value="UniProtKB-KW"/>
</dbReference>
<dbReference type="KEGG" id="tgu:115496989"/>
<evidence type="ECO:0000256" key="10">
    <source>
        <dbReference type="ARBA" id="ARBA00023157"/>
    </source>
</evidence>
<dbReference type="PANTHER" id="PTHR22650">
    <property type="entry name" value="GLYCOPROTEIN IB BETA"/>
    <property type="match status" value="1"/>
</dbReference>
<keyword evidence="7 11" id="KW-1133">Transmembrane helix</keyword>
<evidence type="ECO:0000313" key="14">
    <source>
        <dbReference type="Ensembl" id="ENSTGUP00000004088.2"/>
    </source>
</evidence>
<dbReference type="Gene3D" id="3.80.10.10">
    <property type="entry name" value="Ribonuclease Inhibitor"/>
    <property type="match status" value="1"/>
</dbReference>
<sequence length="245" mass="27109">MLPHPAEEKADLPQLLGDSEHSACPAIRTPAFLQAQERDQEEPNRLQMELLAVLGCALLLAGVLAEPCPSPCSCWSLGEPWGTGVDCSSRGLRALPALPRLTRSLRLHNNSLASIPAGALDSLGHLQELQLWDNPWHCDCHILYLKLWLQDFSAPALARLRCASPARLRMKALGQLTGNDLGVCSQLLPTKCLQFFWRDLVLIAGAIITLLLVAWALKFSKKLVCQLSLGRRRLRRNIPKTHKVL</sequence>
<evidence type="ECO:0000256" key="3">
    <source>
        <dbReference type="ARBA" id="ARBA00022692"/>
    </source>
</evidence>
<evidence type="ECO:0000259" key="13">
    <source>
        <dbReference type="SMART" id="SM00082"/>
    </source>
</evidence>
<evidence type="ECO:0000256" key="4">
    <source>
        <dbReference type="ARBA" id="ARBA00022696"/>
    </source>
</evidence>
<dbReference type="InterPro" id="IPR000372">
    <property type="entry name" value="LRRNT"/>
</dbReference>
<dbReference type="InterPro" id="IPR032675">
    <property type="entry name" value="LRR_dom_sf"/>
</dbReference>
<dbReference type="OrthoDB" id="72369at2759"/>
<name>H0Z0K1_TAEGU</name>
<evidence type="ECO:0000256" key="7">
    <source>
        <dbReference type="ARBA" id="ARBA00022989"/>
    </source>
</evidence>
<evidence type="ECO:0000256" key="9">
    <source>
        <dbReference type="ARBA" id="ARBA00023136"/>
    </source>
</evidence>
<dbReference type="CTD" id="2815"/>
<protein>
    <submittedName>
        <fullName evidence="14">Glycoprotein IX platelet</fullName>
    </submittedName>
</protein>
<proteinExistence type="predicted"/>
<dbReference type="GO" id="GO:0007597">
    <property type="term" value="P:blood coagulation, intrinsic pathway"/>
    <property type="evidence" value="ECO:0007669"/>
    <property type="project" value="Ensembl"/>
</dbReference>
<reference evidence="14 15" key="1">
    <citation type="journal article" date="2010" name="Nature">
        <title>The genome of a songbird.</title>
        <authorList>
            <person name="Warren W.C."/>
            <person name="Clayton D.F."/>
            <person name="Ellegren H."/>
            <person name="Arnold A.P."/>
            <person name="Hillier L.W."/>
            <person name="Kunstner A."/>
            <person name="Searle S."/>
            <person name="White S."/>
            <person name="Vilella A.J."/>
            <person name="Fairley S."/>
            <person name="Heger A."/>
            <person name="Kong L."/>
            <person name="Ponting C.P."/>
            <person name="Jarvis E.D."/>
            <person name="Mello C.V."/>
            <person name="Minx P."/>
            <person name="Lovell P."/>
            <person name="Velho T.A."/>
            <person name="Ferris M."/>
            <person name="Balakrishnan C.N."/>
            <person name="Sinha S."/>
            <person name="Blatti C."/>
            <person name="London S.E."/>
            <person name="Li Y."/>
            <person name="Lin Y.C."/>
            <person name="George J."/>
            <person name="Sweedler J."/>
            <person name="Southey B."/>
            <person name="Gunaratne P."/>
            <person name="Watson M."/>
            <person name="Nam K."/>
            <person name="Backstrom N."/>
            <person name="Smeds L."/>
            <person name="Nabholz B."/>
            <person name="Itoh Y."/>
            <person name="Whitney O."/>
            <person name="Pfenning A.R."/>
            <person name="Howard J."/>
            <person name="Volker M."/>
            <person name="Skinner B.M."/>
            <person name="Griffin D.K."/>
            <person name="Ye L."/>
            <person name="McLaren W.M."/>
            <person name="Flicek P."/>
            <person name="Quesada V."/>
            <person name="Velasco G."/>
            <person name="Lopez-Otin C."/>
            <person name="Puente X.S."/>
            <person name="Olender T."/>
            <person name="Lancet D."/>
            <person name="Smit A.F."/>
            <person name="Hubley R."/>
            <person name="Konkel M.K."/>
            <person name="Walker J.A."/>
            <person name="Batzer M.A."/>
            <person name="Gu W."/>
            <person name="Pollock D.D."/>
            <person name="Chen L."/>
            <person name="Cheng Z."/>
            <person name="Eichler E.E."/>
            <person name="Stapley J."/>
            <person name="Slate J."/>
            <person name="Ekblom R."/>
            <person name="Birkhead T."/>
            <person name="Burke T."/>
            <person name="Burt D."/>
            <person name="Scharff C."/>
            <person name="Adam I."/>
            <person name="Richard H."/>
            <person name="Sultan M."/>
            <person name="Soldatov A."/>
            <person name="Lehrach H."/>
            <person name="Edwards S.V."/>
            <person name="Yang S.P."/>
            <person name="Li X."/>
            <person name="Graves T."/>
            <person name="Fulton L."/>
            <person name="Nelson J."/>
            <person name="Chinwalla A."/>
            <person name="Hou S."/>
            <person name="Mardis E.R."/>
            <person name="Wilson R.K."/>
        </authorList>
    </citation>
    <scope>NUCLEOTIDE SEQUENCE [LARGE SCALE GENOMIC DNA]</scope>
</reference>
<dbReference type="GeneTree" id="ENSGT00530000064244"/>
<keyword evidence="10" id="KW-1015">Disulfide bond</keyword>
<dbReference type="Proteomes" id="UP000007754">
    <property type="component" value="Chromosome 12"/>
</dbReference>
<evidence type="ECO:0000256" key="2">
    <source>
        <dbReference type="ARBA" id="ARBA00022614"/>
    </source>
</evidence>
<keyword evidence="9 11" id="KW-0472">Membrane</keyword>
<dbReference type="AlphaFoldDB" id="H0Z0K1"/>
<dbReference type="SMART" id="SM00082">
    <property type="entry name" value="LRRCT"/>
    <property type="match status" value="1"/>
</dbReference>
<reference evidence="14" key="2">
    <citation type="submission" date="2025-08" db="UniProtKB">
        <authorList>
            <consortium name="Ensembl"/>
        </authorList>
    </citation>
    <scope>IDENTIFICATION</scope>
</reference>
<gene>
    <name evidence="14" type="primary">GP9</name>
</gene>